<dbReference type="InterPro" id="IPR013830">
    <property type="entry name" value="SGNH_hydro"/>
</dbReference>
<dbReference type="AlphaFoldDB" id="A0A109J7Q5"/>
<dbReference type="InterPro" id="IPR043136">
    <property type="entry name" value="B30.2/SPRY_sf"/>
</dbReference>
<evidence type="ECO:0000313" key="2">
    <source>
        <dbReference type="EMBL" id="KWV43853.1"/>
    </source>
</evidence>
<dbReference type="SUPFAM" id="SSF49899">
    <property type="entry name" value="Concanavalin A-like lectins/glucanases"/>
    <property type="match status" value="1"/>
</dbReference>
<dbReference type="PROSITE" id="PS50188">
    <property type="entry name" value="B302_SPRY"/>
    <property type="match status" value="1"/>
</dbReference>
<dbReference type="SUPFAM" id="SSF52266">
    <property type="entry name" value="SGNH hydrolase"/>
    <property type="match status" value="1"/>
</dbReference>
<comment type="caution">
    <text evidence="2">The sequence shown here is derived from an EMBL/GenBank/DDBJ whole genome shotgun (WGS) entry which is preliminary data.</text>
</comment>
<dbReference type="Gene3D" id="2.60.120.920">
    <property type="match status" value="1"/>
</dbReference>
<evidence type="ECO:0000259" key="1">
    <source>
        <dbReference type="PROSITE" id="PS50188"/>
    </source>
</evidence>
<protein>
    <recommendedName>
        <fullName evidence="1">B30.2/SPRY domain-containing protein</fullName>
    </recommendedName>
</protein>
<dbReference type="InterPro" id="IPR013320">
    <property type="entry name" value="ConA-like_dom_sf"/>
</dbReference>
<organism evidence="2 3">
    <name type="scientific">Rhizobium altiplani</name>
    <dbReference type="NCBI Taxonomy" id="1864509"/>
    <lineage>
        <taxon>Bacteria</taxon>
        <taxon>Pseudomonadati</taxon>
        <taxon>Pseudomonadota</taxon>
        <taxon>Alphaproteobacteria</taxon>
        <taxon>Hyphomicrobiales</taxon>
        <taxon>Rhizobiaceae</taxon>
        <taxon>Rhizobium/Agrobacterium group</taxon>
        <taxon>Rhizobium</taxon>
    </lineage>
</organism>
<gene>
    <name evidence="2" type="ORF">AS026_19475</name>
</gene>
<dbReference type="InterPro" id="IPR036514">
    <property type="entry name" value="SGNH_hydro_sf"/>
</dbReference>
<dbReference type="CDD" id="cd00229">
    <property type="entry name" value="SGNH_hydrolase"/>
    <property type="match status" value="1"/>
</dbReference>
<dbReference type="Gene3D" id="3.40.50.1110">
    <property type="entry name" value="SGNH hydrolase"/>
    <property type="match status" value="1"/>
</dbReference>
<dbReference type="Pfam" id="PF13472">
    <property type="entry name" value="Lipase_GDSL_2"/>
    <property type="match status" value="1"/>
</dbReference>
<accession>A0A109J7Q5</accession>
<dbReference type="OrthoDB" id="4206561at2"/>
<dbReference type="Proteomes" id="UP000068164">
    <property type="component" value="Unassembled WGS sequence"/>
</dbReference>
<proteinExistence type="predicted"/>
<dbReference type="Gene3D" id="2.60.40.2700">
    <property type="match status" value="3"/>
</dbReference>
<keyword evidence="3" id="KW-1185">Reference proteome</keyword>
<feature type="domain" description="B30.2/SPRY" evidence="1">
    <location>
        <begin position="487"/>
        <end position="689"/>
    </location>
</feature>
<dbReference type="RefSeq" id="WP_062374461.1">
    <property type="nucleotide sequence ID" value="NZ_LNCD01000124.1"/>
</dbReference>
<dbReference type="GO" id="GO:0016788">
    <property type="term" value="F:hydrolase activity, acting on ester bonds"/>
    <property type="evidence" value="ECO:0007669"/>
    <property type="project" value="UniProtKB-ARBA"/>
</dbReference>
<sequence length="702" mass="73468">MSPTGAYVPPAPPTEVPVNSVVPSITGLAQSGQKLTASTGVWAQSPDGYAYQWKANGTNIPGATARTFNVTDTQIGTTLTVTVTATNSFGSAAASSAATVAVKAKPITAKPVNTVTPAITGSALVGSTLMVSDGTWQNSPSSYSYQWFRNGTALSGATANIFALMAEDYGTTFSATVTATNVIGSTTASTNNVGPISQNAPVNMVAPAITGTAQMGETLTGSNGTWSNSPTGFTYVWTRDGIAIDGATSNTLALTAIDVGSLIGFKVTATNLGGSTTAEADEVGPVVSGEIPLKINIVAEGDSISNGYMSPDPETMAYPQVAVSNLPAGPNYVLDNIATAGIRAEDIDTPSFWPGRGGASFDPEADLNIYTILAGANDKNDSFTDKQIYRNLRSILQKAKVQGYDRRLIGTLIATDEGSPPDHQWGGNVELNQLIRTYWNSDLDADGLFDFGADTRFDTVADASNYTYYNEDDIHLTQTGYAALAEIYEPVLEGAIDGPGTRSALPATWFPLDTSPSFQLSNGNRTVNWPGMAGWSNANVRGAIGKDSGKWYWELKSELVAWNAFGICNLEYTSNIAADDADPTTSPNAIGYSAWSGAIKHNDVDYLWLANIVDGDVISFALDMDNGRFWMRVNDGLWNGATAEGVPAHDPAANTGGIDVSVLGPGKIYPVGFIYDGGQITSRFGAGETTGTIPTGFTVLGG</sequence>
<evidence type="ECO:0000313" key="3">
    <source>
        <dbReference type="Proteomes" id="UP000068164"/>
    </source>
</evidence>
<dbReference type="InterPro" id="IPR001870">
    <property type="entry name" value="B30.2/SPRY"/>
</dbReference>
<name>A0A109J7Q5_9HYPH</name>
<dbReference type="EMBL" id="LNCD01000124">
    <property type="protein sequence ID" value="KWV43853.1"/>
    <property type="molecule type" value="Genomic_DNA"/>
</dbReference>
<reference evidence="2 3" key="1">
    <citation type="submission" date="2015-11" db="EMBL/GenBank/DDBJ databases">
        <title>Draft Genome Sequence of the Strain BR 10423 (Rhizobium sp.) isolated from nodules of Mimosa pudica.</title>
        <authorList>
            <person name="Barauna A.C."/>
            <person name="Zilli J.E."/>
            <person name="Simoes-Araujo J.L."/>
            <person name="Reis V.M."/>
            <person name="James E.K."/>
            <person name="Reis F.B.Jr."/>
            <person name="Rouws L.F."/>
            <person name="Passos S.R."/>
            <person name="Gois S.R."/>
        </authorList>
    </citation>
    <scope>NUCLEOTIDE SEQUENCE [LARGE SCALE GENOMIC DNA]</scope>
    <source>
        <strain evidence="2 3">BR10423</strain>
    </source>
</reference>